<proteinExistence type="predicted"/>
<dbReference type="Proteomes" id="UP000594262">
    <property type="component" value="Unplaced"/>
</dbReference>
<dbReference type="InterPro" id="IPR008914">
    <property type="entry name" value="PEBP"/>
</dbReference>
<name>A0A7M5U7C6_9CNID</name>
<dbReference type="OrthoDB" id="6020926at2759"/>
<organism evidence="1 2">
    <name type="scientific">Clytia hemisphaerica</name>
    <dbReference type="NCBI Taxonomy" id="252671"/>
    <lineage>
        <taxon>Eukaryota</taxon>
        <taxon>Metazoa</taxon>
        <taxon>Cnidaria</taxon>
        <taxon>Hydrozoa</taxon>
        <taxon>Hydroidolina</taxon>
        <taxon>Leptothecata</taxon>
        <taxon>Obeliida</taxon>
        <taxon>Clytiidae</taxon>
        <taxon>Clytia</taxon>
    </lineage>
</organism>
<dbReference type="AlphaFoldDB" id="A0A7M5U7C6"/>
<dbReference type="EnsemblMetazoa" id="CLYHEMT007125.1">
    <property type="protein sequence ID" value="CLYHEMP007125.1"/>
    <property type="gene ID" value="CLYHEMG007125"/>
</dbReference>
<dbReference type="InterPro" id="IPR036610">
    <property type="entry name" value="PEBP-like_sf"/>
</dbReference>
<sequence length="153" mass="17478">MMNLKLAQNINMRFSTFCCSLLFVFAINFDLDSFVKAHDEDSDGIEEDEHLVHIGNIDKDSCTVDKEMEVTFAGVTVVCGENYFLAGFNKKPKVVLNRANINIYYTLVMLDPDAPSRKDPSQRSWLHWLIVNIHNTTHLHHPKTPVSIATYSF</sequence>
<keyword evidence="2" id="KW-1185">Reference proteome</keyword>
<dbReference type="PANTHER" id="PTHR11362:SF82">
    <property type="entry name" value="PHOSPHATIDYLETHANOLAMINE-BINDING PROTEIN 4"/>
    <property type="match status" value="1"/>
</dbReference>
<dbReference type="SUPFAM" id="SSF49777">
    <property type="entry name" value="PEBP-like"/>
    <property type="match status" value="1"/>
</dbReference>
<evidence type="ECO:0000313" key="1">
    <source>
        <dbReference type="EnsemblMetazoa" id="CLYHEMP007125.1"/>
    </source>
</evidence>
<dbReference type="PANTHER" id="PTHR11362">
    <property type="entry name" value="PHOSPHATIDYLETHANOLAMINE-BINDING PROTEIN"/>
    <property type="match status" value="1"/>
</dbReference>
<protein>
    <submittedName>
        <fullName evidence="1">Uncharacterized protein</fullName>
    </submittedName>
</protein>
<dbReference type="InterPro" id="IPR035810">
    <property type="entry name" value="PEBP_euk"/>
</dbReference>
<accession>A0A7M5U7C6</accession>
<reference evidence="1" key="1">
    <citation type="submission" date="2021-01" db="UniProtKB">
        <authorList>
            <consortium name="EnsemblMetazoa"/>
        </authorList>
    </citation>
    <scope>IDENTIFICATION</scope>
</reference>
<dbReference type="Gene3D" id="3.90.280.10">
    <property type="entry name" value="PEBP-like"/>
    <property type="match status" value="1"/>
</dbReference>
<evidence type="ECO:0000313" key="2">
    <source>
        <dbReference type="Proteomes" id="UP000594262"/>
    </source>
</evidence>
<dbReference type="Pfam" id="PF01161">
    <property type="entry name" value="PBP"/>
    <property type="match status" value="1"/>
</dbReference>